<dbReference type="Proteomes" id="UP000297472">
    <property type="component" value="Unassembled WGS sequence"/>
</dbReference>
<feature type="compositionally biased region" description="Low complexity" evidence="1">
    <location>
        <begin position="260"/>
        <end position="278"/>
    </location>
</feature>
<evidence type="ECO:0008006" key="4">
    <source>
        <dbReference type="Google" id="ProtNLM"/>
    </source>
</evidence>
<evidence type="ECO:0000313" key="3">
    <source>
        <dbReference type="Proteomes" id="UP000297472"/>
    </source>
</evidence>
<feature type="region of interest" description="Disordered" evidence="1">
    <location>
        <begin position="247"/>
        <end position="289"/>
    </location>
</feature>
<evidence type="ECO:0000313" key="2">
    <source>
        <dbReference type="EMBL" id="TFD29601.1"/>
    </source>
</evidence>
<gene>
    <name evidence="2" type="ORF">E3T49_09245</name>
</gene>
<dbReference type="SUPFAM" id="SSF53474">
    <property type="entry name" value="alpha/beta-Hydrolases"/>
    <property type="match status" value="1"/>
</dbReference>
<comment type="caution">
    <text evidence="2">The sequence shown here is derived from an EMBL/GenBank/DDBJ whole genome shotgun (WGS) entry which is preliminary data.</text>
</comment>
<dbReference type="EMBL" id="SOHA01000028">
    <property type="protein sequence ID" value="TFD29601.1"/>
    <property type="molecule type" value="Genomic_DNA"/>
</dbReference>
<dbReference type="InterPro" id="IPR029058">
    <property type="entry name" value="AB_hydrolase_fold"/>
</dbReference>
<reference evidence="2 3" key="1">
    <citation type="submission" date="2019-03" db="EMBL/GenBank/DDBJ databases">
        <title>Genomics of glacier-inhabiting Cryobacterium strains.</title>
        <authorList>
            <person name="Liu Q."/>
            <person name="Xin Y.-H."/>
        </authorList>
    </citation>
    <scope>NUCLEOTIDE SEQUENCE [LARGE SCALE GENOMIC DNA]</scope>
    <source>
        <strain evidence="2 3">TMT1-51</strain>
    </source>
</reference>
<proteinExistence type="predicted"/>
<keyword evidence="3" id="KW-1185">Reference proteome</keyword>
<protein>
    <recommendedName>
        <fullName evidence="4">Alpha/beta hydrolase</fullName>
    </recommendedName>
</protein>
<organism evidence="2 3">
    <name type="scientific">Cryobacterium cryoconiti</name>
    <dbReference type="NCBI Taxonomy" id="1259239"/>
    <lineage>
        <taxon>Bacteria</taxon>
        <taxon>Bacillati</taxon>
        <taxon>Actinomycetota</taxon>
        <taxon>Actinomycetes</taxon>
        <taxon>Micrococcales</taxon>
        <taxon>Microbacteriaceae</taxon>
        <taxon>Cryobacterium</taxon>
    </lineage>
</organism>
<accession>A0A4Y8JYG4</accession>
<evidence type="ECO:0000256" key="1">
    <source>
        <dbReference type="SAM" id="MobiDB-lite"/>
    </source>
</evidence>
<dbReference type="RefSeq" id="WP_134424641.1">
    <property type="nucleotide sequence ID" value="NZ_SOHA01000028.1"/>
</dbReference>
<sequence>MTAERPDGAGDTLIVSGGGTTLVASDTLLAEAARLRLLQAAAEDWLGRLSRIQSLDSDPSTGPVWAAAPGAGESVYAARHALSAVLERSGSLADALLTAAEGYGRADRIVDWGTRVSGAWLGSTLGMLAPLLALAAVPALTAGTVGLLLGLLVTGTRVGDPAALAGSWLQAHPRALTNPLLVAAVRVLVSSVDDAAAGRAGVPFPVSLALGDEGAGVFGVTTTAAAAVVLARSLGLLRETPVSVERFDAPTRRLGPPHPQASSGPPAPGAAVPGLGAPTRPVAPPTGFGDLAARIPSVSADAPQMRIERYGDPDDASWIVYIGGTAAWSPVTGEQPWDLTSNLAAVADQGSGSYRAVVQALHEAGVAPGDPLVPVGHSQGGLVAAQLAASGEFNTVMMATFGAPNGQVSLSSEVSAVTVEHSDDLIPAAGGAASADDARLIVRREVFGDRMPPPDLVLPAHALTEYRDTGRLMDDSEEPRLRQFRADLEGLTGTNVGAASRWRGIRLVGGPVGAAPTSGG</sequence>
<dbReference type="OrthoDB" id="4790882at2"/>
<dbReference type="AlphaFoldDB" id="A0A4Y8JYG4"/>
<name>A0A4Y8JYG4_9MICO</name>